<dbReference type="EMBL" id="JAPWDS010000002">
    <property type="protein sequence ID" value="KAJ5512684.1"/>
    <property type="molecule type" value="Genomic_DNA"/>
</dbReference>
<proteinExistence type="inferred from homology"/>
<keyword evidence="3" id="KW-0187">Copper transport</keyword>
<dbReference type="Proteomes" id="UP001149954">
    <property type="component" value="Unassembled WGS sequence"/>
</dbReference>
<dbReference type="PANTHER" id="PTHR46365">
    <property type="entry name" value="COPPER TRANSPORT PROTEIN ATOX1"/>
    <property type="match status" value="1"/>
</dbReference>
<accession>A0A9W9Y0C0</accession>
<dbReference type="GO" id="GO:0046872">
    <property type="term" value="F:metal ion binding"/>
    <property type="evidence" value="ECO:0007669"/>
    <property type="project" value="UniProtKB-KW"/>
</dbReference>
<protein>
    <recommendedName>
        <fullName evidence="8">HMA domain-containing protein</fullName>
    </recommendedName>
</protein>
<dbReference type="Pfam" id="PF00403">
    <property type="entry name" value="HMA"/>
    <property type="match status" value="1"/>
</dbReference>
<reference evidence="9" key="1">
    <citation type="submission" date="2022-12" db="EMBL/GenBank/DDBJ databases">
        <authorList>
            <person name="Petersen C."/>
        </authorList>
    </citation>
    <scope>NUCLEOTIDE SEQUENCE</scope>
    <source>
        <strain evidence="9">IBT 29495</strain>
    </source>
</reference>
<dbReference type="GO" id="GO:0016531">
    <property type="term" value="F:copper chaperone activity"/>
    <property type="evidence" value="ECO:0007669"/>
    <property type="project" value="TreeGrafter"/>
</dbReference>
<evidence type="ECO:0000256" key="5">
    <source>
        <dbReference type="ARBA" id="ARBA00023065"/>
    </source>
</evidence>
<keyword evidence="2" id="KW-0479">Metal-binding</keyword>
<keyword evidence="6" id="KW-0143">Chaperone</keyword>
<evidence type="ECO:0000256" key="3">
    <source>
        <dbReference type="ARBA" id="ARBA00022796"/>
    </source>
</evidence>
<evidence type="ECO:0000256" key="4">
    <source>
        <dbReference type="ARBA" id="ARBA00023008"/>
    </source>
</evidence>
<feature type="domain" description="HMA" evidence="8">
    <location>
        <begin position="9"/>
        <end position="77"/>
    </location>
</feature>
<comment type="caution">
    <text evidence="9">The sequence shown here is derived from an EMBL/GenBank/DDBJ whole genome shotgun (WGS) entry which is preliminary data.</text>
</comment>
<keyword evidence="5" id="KW-0406">Ion transport</keyword>
<evidence type="ECO:0000259" key="8">
    <source>
        <dbReference type="PROSITE" id="PS50846"/>
    </source>
</evidence>
<evidence type="ECO:0000256" key="6">
    <source>
        <dbReference type="ARBA" id="ARBA00023186"/>
    </source>
</evidence>
<organism evidence="9 10">
    <name type="scientific">Penicillium fimorum</name>
    <dbReference type="NCBI Taxonomy" id="1882269"/>
    <lineage>
        <taxon>Eukaryota</taxon>
        <taxon>Fungi</taxon>
        <taxon>Dikarya</taxon>
        <taxon>Ascomycota</taxon>
        <taxon>Pezizomycotina</taxon>
        <taxon>Eurotiomycetes</taxon>
        <taxon>Eurotiomycetidae</taxon>
        <taxon>Eurotiales</taxon>
        <taxon>Aspergillaceae</taxon>
        <taxon>Penicillium</taxon>
    </lineage>
</organism>
<keyword evidence="4" id="KW-0186">Copper</keyword>
<dbReference type="GO" id="GO:0006825">
    <property type="term" value="P:copper ion transport"/>
    <property type="evidence" value="ECO:0007669"/>
    <property type="project" value="UniProtKB-KW"/>
</dbReference>
<feature type="non-terminal residue" evidence="9">
    <location>
        <position position="85"/>
    </location>
</feature>
<reference evidence="9" key="2">
    <citation type="journal article" date="2023" name="IMA Fungus">
        <title>Comparative genomic study of the Penicillium genus elucidates a diverse pangenome and 15 lateral gene transfer events.</title>
        <authorList>
            <person name="Petersen C."/>
            <person name="Sorensen T."/>
            <person name="Nielsen M.R."/>
            <person name="Sondergaard T.E."/>
            <person name="Sorensen J.L."/>
            <person name="Fitzpatrick D.A."/>
            <person name="Frisvad J.C."/>
            <person name="Nielsen K.L."/>
        </authorList>
    </citation>
    <scope>NUCLEOTIDE SEQUENCE</scope>
    <source>
        <strain evidence="9">IBT 29495</strain>
    </source>
</reference>
<dbReference type="PANTHER" id="PTHR46365:SF1">
    <property type="entry name" value="COPPER TRANSPORT PROTEIN ATOX1"/>
    <property type="match status" value="1"/>
</dbReference>
<dbReference type="Gene3D" id="3.30.70.100">
    <property type="match status" value="1"/>
</dbReference>
<dbReference type="InterPro" id="IPR006121">
    <property type="entry name" value="HMA_dom"/>
</dbReference>
<sequence>NPAVEITSDHQYKFNVQMGCSGCSSAIKEAAEALNGVQNYSISLEDQTVSVAAEPSLSYETVLEVIKAKRKNVRSGEADGFAQPV</sequence>
<comment type="similarity">
    <text evidence="7">Belongs to the ATX1 family.</text>
</comment>
<keyword evidence="1" id="KW-0813">Transport</keyword>
<dbReference type="CDD" id="cd00371">
    <property type="entry name" value="HMA"/>
    <property type="match status" value="1"/>
</dbReference>
<keyword evidence="10" id="KW-1185">Reference proteome</keyword>
<evidence type="ECO:0000256" key="2">
    <source>
        <dbReference type="ARBA" id="ARBA00022723"/>
    </source>
</evidence>
<gene>
    <name evidence="9" type="ORF">N7463_002236</name>
</gene>
<dbReference type="PROSITE" id="PS50846">
    <property type="entry name" value="HMA_2"/>
    <property type="match status" value="1"/>
</dbReference>
<dbReference type="AlphaFoldDB" id="A0A9W9Y0C0"/>
<evidence type="ECO:0000256" key="7">
    <source>
        <dbReference type="ARBA" id="ARBA00038171"/>
    </source>
</evidence>
<evidence type="ECO:0000313" key="9">
    <source>
        <dbReference type="EMBL" id="KAJ5512684.1"/>
    </source>
</evidence>
<dbReference type="OrthoDB" id="689350at2759"/>
<evidence type="ECO:0000256" key="1">
    <source>
        <dbReference type="ARBA" id="ARBA00022448"/>
    </source>
</evidence>
<dbReference type="InterPro" id="IPR051881">
    <property type="entry name" value="Copper_transport_ATOX1-like"/>
</dbReference>
<name>A0A9W9Y0C0_9EURO</name>
<dbReference type="GO" id="GO:0005829">
    <property type="term" value="C:cytosol"/>
    <property type="evidence" value="ECO:0007669"/>
    <property type="project" value="TreeGrafter"/>
</dbReference>
<dbReference type="InterPro" id="IPR036163">
    <property type="entry name" value="HMA_dom_sf"/>
</dbReference>
<evidence type="ECO:0000313" key="10">
    <source>
        <dbReference type="Proteomes" id="UP001149954"/>
    </source>
</evidence>
<dbReference type="SUPFAM" id="SSF55008">
    <property type="entry name" value="HMA, heavy metal-associated domain"/>
    <property type="match status" value="1"/>
</dbReference>